<comment type="caution">
    <text evidence="6">The sequence shown here is derived from an EMBL/GenBank/DDBJ whole genome shotgun (WGS) entry which is preliminary data.</text>
</comment>
<dbReference type="Proteomes" id="UP000544872">
    <property type="component" value="Unassembled WGS sequence"/>
</dbReference>
<evidence type="ECO:0000256" key="3">
    <source>
        <dbReference type="ARBA" id="ARBA00022643"/>
    </source>
</evidence>
<evidence type="ECO:0000259" key="5">
    <source>
        <dbReference type="Pfam" id="PF12766"/>
    </source>
</evidence>
<name>A0A7W9ZFY5_NOVIT</name>
<keyword evidence="2" id="KW-0285">Flavoprotein</keyword>
<dbReference type="SUPFAM" id="SSF50475">
    <property type="entry name" value="FMN-binding split barrel"/>
    <property type="match status" value="1"/>
</dbReference>
<evidence type="ECO:0000313" key="6">
    <source>
        <dbReference type="EMBL" id="MBB6210373.1"/>
    </source>
</evidence>
<dbReference type="Pfam" id="PF12766">
    <property type="entry name" value="Pyridox_oxase_2"/>
    <property type="match status" value="1"/>
</dbReference>
<dbReference type="EMBL" id="JACIIX010000005">
    <property type="protein sequence ID" value="MBB6210373.1"/>
    <property type="molecule type" value="Genomic_DNA"/>
</dbReference>
<sequence length="192" mass="20400">MMLSEIEAAGWAALRQAAGDPQSGFRCVTLCTVDAEGAPQARMVVLRACDPARRTLDIHTDVRSPKWAELTAAPRVTVLGYCPQTRLQLRLIGTATLHGPDSPAAAAAWATLPPWTRSTYTGGPPGDERAFAGAAAPMPGAAEEGAGRACFGVIVVQATALDWFQLQRQDNRRARFSYGPEGALMAAVWVNP</sequence>
<dbReference type="GO" id="GO:0008615">
    <property type="term" value="P:pyridoxine biosynthetic process"/>
    <property type="evidence" value="ECO:0007669"/>
    <property type="project" value="InterPro"/>
</dbReference>
<organism evidence="6 7">
    <name type="scientific">Novispirillum itersonii</name>
    <name type="common">Aquaspirillum itersonii</name>
    <dbReference type="NCBI Taxonomy" id="189"/>
    <lineage>
        <taxon>Bacteria</taxon>
        <taxon>Pseudomonadati</taxon>
        <taxon>Pseudomonadota</taxon>
        <taxon>Alphaproteobacteria</taxon>
        <taxon>Rhodospirillales</taxon>
        <taxon>Novispirillaceae</taxon>
        <taxon>Novispirillum</taxon>
    </lineage>
</organism>
<dbReference type="GO" id="GO:0004733">
    <property type="term" value="F:pyridoxamine phosphate oxidase activity"/>
    <property type="evidence" value="ECO:0007669"/>
    <property type="project" value="InterPro"/>
</dbReference>
<dbReference type="GO" id="GO:0010181">
    <property type="term" value="F:FMN binding"/>
    <property type="evidence" value="ECO:0007669"/>
    <property type="project" value="InterPro"/>
</dbReference>
<dbReference type="Gene3D" id="2.30.110.10">
    <property type="entry name" value="Electron Transport, Fmn-binding Protein, Chain A"/>
    <property type="match status" value="1"/>
</dbReference>
<reference evidence="6 7" key="1">
    <citation type="submission" date="2020-08" db="EMBL/GenBank/DDBJ databases">
        <title>Genomic Encyclopedia of Type Strains, Phase IV (KMG-IV): sequencing the most valuable type-strain genomes for metagenomic binning, comparative biology and taxonomic classification.</title>
        <authorList>
            <person name="Goeker M."/>
        </authorList>
    </citation>
    <scope>NUCLEOTIDE SEQUENCE [LARGE SCALE GENOMIC DNA]</scope>
    <source>
        <strain evidence="6 7">DSM 11590</strain>
    </source>
</reference>
<keyword evidence="7" id="KW-1185">Reference proteome</keyword>
<evidence type="ECO:0000256" key="4">
    <source>
        <dbReference type="ARBA" id="ARBA00023002"/>
    </source>
</evidence>
<dbReference type="AlphaFoldDB" id="A0A7W9ZFY5"/>
<proteinExistence type="predicted"/>
<evidence type="ECO:0000256" key="2">
    <source>
        <dbReference type="ARBA" id="ARBA00022630"/>
    </source>
</evidence>
<feature type="domain" description="Pyridoxamine 5'-phosphate oxidase Alr4036 family FMN-binding" evidence="5">
    <location>
        <begin position="13"/>
        <end position="98"/>
    </location>
</feature>
<accession>A0A7W9ZFY5</accession>
<evidence type="ECO:0000256" key="1">
    <source>
        <dbReference type="ARBA" id="ARBA00001917"/>
    </source>
</evidence>
<dbReference type="PANTHER" id="PTHR10851">
    <property type="entry name" value="PYRIDOXINE-5-PHOSPHATE OXIDASE"/>
    <property type="match status" value="1"/>
</dbReference>
<evidence type="ECO:0000313" key="7">
    <source>
        <dbReference type="Proteomes" id="UP000544872"/>
    </source>
</evidence>
<dbReference type="PANTHER" id="PTHR10851:SF3">
    <property type="entry name" value="PYRIDOXINE_PYRIDOXAMINE 5'-PHOSPHATE OXIDASE 2"/>
    <property type="match status" value="1"/>
</dbReference>
<gene>
    <name evidence="6" type="ORF">FHS48_001788</name>
</gene>
<keyword evidence="3" id="KW-0288">FMN</keyword>
<dbReference type="InterPro" id="IPR012349">
    <property type="entry name" value="Split_barrel_FMN-bd"/>
</dbReference>
<dbReference type="InterPro" id="IPR024624">
    <property type="entry name" value="Pyridox_Oxase_Alr4036_FMN-bd"/>
</dbReference>
<protein>
    <recommendedName>
        <fullName evidence="5">Pyridoxamine 5'-phosphate oxidase Alr4036 family FMN-binding domain-containing protein</fullName>
    </recommendedName>
</protein>
<comment type="cofactor">
    <cofactor evidence="1">
        <name>FMN</name>
        <dbReference type="ChEBI" id="CHEBI:58210"/>
    </cofactor>
</comment>
<dbReference type="InterPro" id="IPR000659">
    <property type="entry name" value="Pyridox_Oxase"/>
</dbReference>
<keyword evidence="4" id="KW-0560">Oxidoreductase</keyword>
<dbReference type="RefSeq" id="WP_184263202.1">
    <property type="nucleotide sequence ID" value="NZ_JACIIX010000005.1"/>
</dbReference>